<dbReference type="Ensembl" id="ENSCSAVT00000010512.1">
    <property type="protein sequence ID" value="ENSCSAVP00000010387.1"/>
    <property type="gene ID" value="ENSCSAVG00000006121.1"/>
</dbReference>
<organism evidence="11 12">
    <name type="scientific">Ciona savignyi</name>
    <name type="common">Pacific transparent sea squirt</name>
    <dbReference type="NCBI Taxonomy" id="51511"/>
    <lineage>
        <taxon>Eukaryota</taxon>
        <taxon>Metazoa</taxon>
        <taxon>Chordata</taxon>
        <taxon>Tunicata</taxon>
        <taxon>Ascidiacea</taxon>
        <taxon>Phlebobranchia</taxon>
        <taxon>Cionidae</taxon>
        <taxon>Ciona</taxon>
    </lineage>
</organism>
<feature type="domain" description="LisH" evidence="9">
    <location>
        <begin position="463"/>
        <end position="583"/>
    </location>
</feature>
<dbReference type="InterPro" id="IPR006594">
    <property type="entry name" value="LisH"/>
</dbReference>
<comment type="subcellular location">
    <subcellularLocation>
        <location evidence="2">Cytoplasm</location>
        <location evidence="2">Cytoskeleton</location>
        <location evidence="2">Cilium basal body</location>
    </subcellularLocation>
    <subcellularLocation>
        <location evidence="1">Cytoplasm</location>
        <location evidence="1">Cytoskeleton</location>
        <location evidence="1">Microtubule organizing center</location>
        <location evidence="1">Centrosome</location>
        <location evidence="1">Centriole</location>
    </subcellularLocation>
</comment>
<protein>
    <recommendedName>
        <fullName evidence="3">LisH domain-containing protein ARMC9</fullName>
    </recommendedName>
</protein>
<evidence type="ECO:0000256" key="8">
    <source>
        <dbReference type="SAM" id="MobiDB-lite"/>
    </source>
</evidence>
<dbReference type="InterPro" id="IPR056327">
    <property type="entry name" value="ARMC9_CTLH-like_dom"/>
</dbReference>
<dbReference type="OMA" id="QQSDKEF"/>
<reference evidence="11" key="2">
    <citation type="submission" date="2025-08" db="UniProtKB">
        <authorList>
            <consortium name="Ensembl"/>
        </authorList>
    </citation>
    <scope>IDENTIFICATION</scope>
</reference>
<dbReference type="PROSITE" id="PS50896">
    <property type="entry name" value="LISH"/>
    <property type="match status" value="1"/>
</dbReference>
<dbReference type="InterPro" id="IPR040369">
    <property type="entry name" value="ARMC9"/>
</dbReference>
<dbReference type="AlphaFoldDB" id="H2YYH6"/>
<dbReference type="Pfam" id="PF21050">
    <property type="entry name" value="ARMC9_ARM"/>
    <property type="match status" value="1"/>
</dbReference>
<dbReference type="Pfam" id="PF21051">
    <property type="entry name" value="ARMC9_LisH"/>
    <property type="match status" value="1"/>
</dbReference>
<dbReference type="FunCoup" id="H2YYH6">
    <property type="interactions" value="7"/>
</dbReference>
<evidence type="ECO:0000256" key="7">
    <source>
        <dbReference type="ARBA" id="ARBA00023273"/>
    </source>
</evidence>
<evidence type="ECO:0000259" key="10">
    <source>
        <dbReference type="Pfam" id="PF23138"/>
    </source>
</evidence>
<keyword evidence="5" id="KW-0970">Cilium biogenesis/degradation</keyword>
<dbReference type="GO" id="GO:0005814">
    <property type="term" value="C:centriole"/>
    <property type="evidence" value="ECO:0007669"/>
    <property type="project" value="UniProtKB-SubCell"/>
</dbReference>
<evidence type="ECO:0000256" key="1">
    <source>
        <dbReference type="ARBA" id="ARBA00004114"/>
    </source>
</evidence>
<evidence type="ECO:0000256" key="5">
    <source>
        <dbReference type="ARBA" id="ARBA00022794"/>
    </source>
</evidence>
<dbReference type="Pfam" id="PF23138">
    <property type="entry name" value="CTLH_Armc9"/>
    <property type="match status" value="1"/>
</dbReference>
<evidence type="ECO:0000259" key="9">
    <source>
        <dbReference type="Pfam" id="PF21050"/>
    </source>
</evidence>
<feature type="region of interest" description="Disordered" evidence="8">
    <location>
        <begin position="585"/>
        <end position="619"/>
    </location>
</feature>
<proteinExistence type="predicted"/>
<reference evidence="11" key="3">
    <citation type="submission" date="2025-09" db="UniProtKB">
        <authorList>
            <consortium name="Ensembl"/>
        </authorList>
    </citation>
    <scope>IDENTIFICATION</scope>
</reference>
<name>H2YYH6_CIOSA</name>
<dbReference type="SMART" id="SM00667">
    <property type="entry name" value="LisH"/>
    <property type="match status" value="1"/>
</dbReference>
<dbReference type="InterPro" id="IPR016024">
    <property type="entry name" value="ARM-type_fold"/>
</dbReference>
<dbReference type="SUPFAM" id="SSF48371">
    <property type="entry name" value="ARM repeat"/>
    <property type="match status" value="1"/>
</dbReference>
<dbReference type="InterPro" id="IPR011989">
    <property type="entry name" value="ARM-like"/>
</dbReference>
<evidence type="ECO:0000313" key="12">
    <source>
        <dbReference type="Proteomes" id="UP000007875"/>
    </source>
</evidence>
<sequence>MSELAIYEMEINTLIKEYLSFAGLEETAHTLQSECSARGKPVSVQNEVYQDASKLTAQVENWFYYSSGVSEEFWRLWEENVPYEIRSKDQTCQRLEFYIHIHFAVFPIRIGAATHTNGQLQNAMGVFKQFLETKGSDLSQTTEFLPFYALPFVPNPMQHPSFKELFSTYWVPDLRGRVDKFLSAALSSTEPPVIIALRLSVSESNSEKTSKTLQQTLIQAEKRSSAYMKRFNKLQADYHTLISITAELVDSLEQTVHGRMVTVEYLQKVCARLFSGRAVGSSMSAMSLDFTRPGTASSVLRASIIPERWVRFSLLPSLDYNKLKHHLQNGSDRTRAFLLQALRWRLTRSSPGEQRDTVLLAYIDNDLFNCNSSTSSTNYGGFHMLSMFESSNTAVRQYVARLYNALASLQQGRAYLCLNPESVGELQKYLWKGAGGNTDPIFEEHLLGCLQKLSLRRLLQSVMIKGDLIQWLVGTLGERSLGLSDYMLEYAVALLMNLCLRKSGKVKCAENAGQVLKVLSDLLSHDNMDIRPYINGALYSVLSNPVVREEAHAIGLEEILRDFMEGEQEEFKRQLEFIIKQLNSDEVEDDGESDDENNEDDDEDQDAMEADLDKDEIIQPLPGELSGEQLLCAEYLGIMTNIG</sequence>
<accession>H2YYH6</accession>
<keyword evidence="4" id="KW-0963">Cytoplasm</keyword>
<evidence type="ECO:0000256" key="3">
    <source>
        <dbReference type="ARBA" id="ARBA00021146"/>
    </source>
</evidence>
<evidence type="ECO:0000256" key="4">
    <source>
        <dbReference type="ARBA" id="ARBA00022490"/>
    </source>
</evidence>
<dbReference type="eggNOG" id="ENOG502QQ9W">
    <property type="taxonomic scope" value="Eukaryota"/>
</dbReference>
<dbReference type="HOGENOM" id="CLU_007962_1_0_1"/>
<keyword evidence="6" id="KW-0206">Cytoskeleton</keyword>
<dbReference type="GeneTree" id="ENSGT00390000018026"/>
<dbReference type="GO" id="GO:0060271">
    <property type="term" value="P:cilium assembly"/>
    <property type="evidence" value="ECO:0007669"/>
    <property type="project" value="InterPro"/>
</dbReference>
<evidence type="ECO:0000256" key="6">
    <source>
        <dbReference type="ARBA" id="ARBA00023212"/>
    </source>
</evidence>
<dbReference type="STRING" id="51511.ENSCSAVP00000010387"/>
<dbReference type="Gene3D" id="1.25.10.10">
    <property type="entry name" value="Leucine-rich Repeat Variant"/>
    <property type="match status" value="1"/>
</dbReference>
<evidence type="ECO:0000313" key="11">
    <source>
        <dbReference type="Ensembl" id="ENSCSAVP00000010387.1"/>
    </source>
</evidence>
<dbReference type="Proteomes" id="UP000007875">
    <property type="component" value="Unassembled WGS sequence"/>
</dbReference>
<dbReference type="PANTHER" id="PTHR14881">
    <property type="entry name" value="LISH DOMAIN-CONTAINING PROTEIN ARMC9"/>
    <property type="match status" value="1"/>
</dbReference>
<dbReference type="GO" id="GO:0097542">
    <property type="term" value="C:ciliary tip"/>
    <property type="evidence" value="ECO:0007669"/>
    <property type="project" value="TreeGrafter"/>
</dbReference>
<reference evidence="12" key="1">
    <citation type="submission" date="2003-08" db="EMBL/GenBank/DDBJ databases">
        <authorList>
            <person name="Birren B."/>
            <person name="Nusbaum C."/>
            <person name="Abebe A."/>
            <person name="Abouelleil A."/>
            <person name="Adekoya E."/>
            <person name="Ait-zahra M."/>
            <person name="Allen N."/>
            <person name="Allen T."/>
            <person name="An P."/>
            <person name="Anderson M."/>
            <person name="Anderson S."/>
            <person name="Arachchi H."/>
            <person name="Armbruster J."/>
            <person name="Bachantsang P."/>
            <person name="Baldwin J."/>
            <person name="Barry A."/>
            <person name="Bayul T."/>
            <person name="Blitshsteyn B."/>
            <person name="Bloom T."/>
            <person name="Blye J."/>
            <person name="Boguslavskiy L."/>
            <person name="Borowsky M."/>
            <person name="Boukhgalter B."/>
            <person name="Brunache A."/>
            <person name="Butler J."/>
            <person name="Calixte N."/>
            <person name="Calvo S."/>
            <person name="Camarata J."/>
            <person name="Campo K."/>
            <person name="Chang J."/>
            <person name="Cheshatsang Y."/>
            <person name="Citroen M."/>
            <person name="Collymore A."/>
            <person name="Considine T."/>
            <person name="Cook A."/>
            <person name="Cooke P."/>
            <person name="Corum B."/>
            <person name="Cuomo C."/>
            <person name="David R."/>
            <person name="Dawoe T."/>
            <person name="Degray S."/>
            <person name="Dodge S."/>
            <person name="Dooley K."/>
            <person name="Dorje P."/>
            <person name="Dorjee K."/>
            <person name="Dorris L."/>
            <person name="Duffey N."/>
            <person name="Dupes A."/>
            <person name="Elkins T."/>
            <person name="Engels R."/>
            <person name="Erickson J."/>
            <person name="Farina A."/>
            <person name="Faro S."/>
            <person name="Ferreira P."/>
            <person name="Fischer H."/>
            <person name="Fitzgerald M."/>
            <person name="Foley K."/>
            <person name="Gage D."/>
            <person name="Galagan J."/>
            <person name="Gearin G."/>
            <person name="Gnerre S."/>
            <person name="Gnirke A."/>
            <person name="Goyette A."/>
            <person name="Graham J."/>
            <person name="Grandbois E."/>
            <person name="Gyaltsen K."/>
            <person name="Hafez N."/>
            <person name="Hagopian D."/>
            <person name="Hagos B."/>
            <person name="Hall J."/>
            <person name="Hatcher B."/>
            <person name="Heller A."/>
            <person name="Higgins H."/>
            <person name="Honan T."/>
            <person name="Horn A."/>
            <person name="Houde N."/>
            <person name="Hughes L."/>
            <person name="Hulme W."/>
            <person name="Husby E."/>
            <person name="Iliev I."/>
            <person name="Jaffe D."/>
            <person name="Jones C."/>
            <person name="Kamal M."/>
            <person name="Kamat A."/>
            <person name="Kamvysselis M."/>
            <person name="Karlsson E."/>
            <person name="Kells C."/>
            <person name="Kieu A."/>
            <person name="Kisner P."/>
            <person name="Kodira C."/>
            <person name="Kulbokas E."/>
            <person name="Labutti K."/>
            <person name="Lama D."/>
            <person name="Landers T."/>
            <person name="Leger J."/>
            <person name="Levine S."/>
            <person name="Lewis D."/>
            <person name="Lewis T."/>
            <person name="Lindblad-toh K."/>
            <person name="Liu X."/>
            <person name="Lokyitsang T."/>
            <person name="Lokyitsang Y."/>
            <person name="Lucien O."/>
            <person name="Lui A."/>
            <person name="Ma L.J."/>
            <person name="Mabbitt R."/>
            <person name="Macdonald J."/>
            <person name="Maclean C."/>
            <person name="Major J."/>
            <person name="Manning J."/>
            <person name="Marabella R."/>
            <person name="Maru K."/>
            <person name="Matthews C."/>
            <person name="Mauceli E."/>
            <person name="Mccarthy M."/>
            <person name="Mcdonough S."/>
            <person name="Mcghee T."/>
            <person name="Meldrim J."/>
            <person name="Meneus L."/>
            <person name="Mesirov J."/>
            <person name="Mihalev A."/>
            <person name="Mihova T."/>
            <person name="Mikkelsen T."/>
            <person name="Mlenga V."/>
            <person name="Moru K."/>
            <person name="Mozes J."/>
            <person name="Mulrain L."/>
            <person name="Munson G."/>
            <person name="Naylor J."/>
            <person name="Newes C."/>
            <person name="Nguyen C."/>
            <person name="Nguyen N."/>
            <person name="Nguyen T."/>
            <person name="Nicol R."/>
            <person name="Nielsen C."/>
            <person name="Nizzari M."/>
            <person name="Norbu C."/>
            <person name="Norbu N."/>
            <person name="O'donnell P."/>
            <person name="Okoawo O."/>
            <person name="O'leary S."/>
            <person name="Omotosho B."/>
            <person name="O'neill K."/>
            <person name="Osman S."/>
            <person name="Parker S."/>
            <person name="Perrin D."/>
            <person name="Phunkhang P."/>
            <person name="Piqani B."/>
            <person name="Purcell S."/>
            <person name="Rachupka T."/>
            <person name="Ramasamy U."/>
            <person name="Rameau R."/>
            <person name="Ray V."/>
            <person name="Raymond C."/>
            <person name="Retta R."/>
            <person name="Richardson S."/>
            <person name="Rise C."/>
            <person name="Rodriguez J."/>
            <person name="Rogers J."/>
            <person name="Rogov P."/>
            <person name="Rutman M."/>
            <person name="Schupbach R."/>
            <person name="Seaman C."/>
            <person name="Settipalli S."/>
            <person name="Sharpe T."/>
            <person name="Sheridan J."/>
            <person name="Sherpa N."/>
            <person name="Shi J."/>
            <person name="Smirnov S."/>
            <person name="Smith C."/>
            <person name="Sougnez C."/>
            <person name="Spencer B."/>
            <person name="Stalker J."/>
            <person name="Stange-thomann N."/>
            <person name="Stavropoulos S."/>
            <person name="Stetson K."/>
            <person name="Stone C."/>
            <person name="Stone S."/>
            <person name="Stubbs M."/>
            <person name="Talamas J."/>
            <person name="Tchuinga P."/>
            <person name="Tenzing P."/>
            <person name="Tesfaye S."/>
            <person name="Theodore J."/>
            <person name="Thoulutsang Y."/>
            <person name="Topham K."/>
            <person name="Towey S."/>
            <person name="Tsamla T."/>
            <person name="Tsomo N."/>
            <person name="Vallee D."/>
            <person name="Vassiliev H."/>
            <person name="Venkataraman V."/>
            <person name="Vinson J."/>
            <person name="Vo A."/>
            <person name="Wade C."/>
            <person name="Wang S."/>
            <person name="Wangchuk T."/>
            <person name="Wangdi T."/>
            <person name="Whittaker C."/>
            <person name="Wilkinson J."/>
            <person name="Wu Y."/>
            <person name="Wyman D."/>
            <person name="Yadav S."/>
            <person name="Yang S."/>
            <person name="Yang X."/>
            <person name="Yeager S."/>
            <person name="Yee E."/>
            <person name="Young G."/>
            <person name="Zainoun J."/>
            <person name="Zembeck L."/>
            <person name="Zimmer A."/>
            <person name="Zody M."/>
            <person name="Lander E."/>
        </authorList>
    </citation>
    <scope>NUCLEOTIDE SEQUENCE [LARGE SCALE GENOMIC DNA]</scope>
</reference>
<dbReference type="InterPro" id="IPR048959">
    <property type="entry name" value="ARMC9_ARM_dom"/>
</dbReference>
<dbReference type="PANTHER" id="PTHR14881:SF4">
    <property type="entry name" value="LISH DOMAIN-CONTAINING PROTEIN ARMC9"/>
    <property type="match status" value="1"/>
</dbReference>
<dbReference type="InterPro" id="IPR048957">
    <property type="entry name" value="ARMC9_LisH"/>
</dbReference>
<dbReference type="GO" id="GO:0036064">
    <property type="term" value="C:ciliary basal body"/>
    <property type="evidence" value="ECO:0007669"/>
    <property type="project" value="InterPro"/>
</dbReference>
<feature type="domain" description="ARMC9 CTLH-like" evidence="10">
    <location>
        <begin position="64"/>
        <end position="187"/>
    </location>
</feature>
<evidence type="ECO:0000256" key="2">
    <source>
        <dbReference type="ARBA" id="ARBA00004120"/>
    </source>
</evidence>
<feature type="compositionally biased region" description="Acidic residues" evidence="8">
    <location>
        <begin position="585"/>
        <end position="614"/>
    </location>
</feature>
<keyword evidence="12" id="KW-1185">Reference proteome</keyword>
<keyword evidence="7" id="KW-0966">Cell projection</keyword>
<dbReference type="InParanoid" id="H2YYH6"/>